<keyword evidence="1" id="KW-0812">Transmembrane</keyword>
<protein>
    <submittedName>
        <fullName evidence="2">Uncharacterized protein</fullName>
    </submittedName>
</protein>
<feature type="transmembrane region" description="Helical" evidence="1">
    <location>
        <begin position="21"/>
        <end position="38"/>
    </location>
</feature>
<dbReference type="EMBL" id="GGEC01086780">
    <property type="protein sequence ID" value="MBX67264.1"/>
    <property type="molecule type" value="Transcribed_RNA"/>
</dbReference>
<evidence type="ECO:0000313" key="2">
    <source>
        <dbReference type="EMBL" id="MBX67264.1"/>
    </source>
</evidence>
<proteinExistence type="predicted"/>
<dbReference type="AlphaFoldDB" id="A0A2P2QJZ2"/>
<reference evidence="2" key="1">
    <citation type="submission" date="2018-02" db="EMBL/GenBank/DDBJ databases">
        <title>Rhizophora mucronata_Transcriptome.</title>
        <authorList>
            <person name="Meera S.P."/>
            <person name="Sreeshan A."/>
            <person name="Augustine A."/>
        </authorList>
    </citation>
    <scope>NUCLEOTIDE SEQUENCE</scope>
    <source>
        <tissue evidence="2">Leaf</tissue>
    </source>
</reference>
<name>A0A2P2QJZ2_RHIMU</name>
<accession>A0A2P2QJZ2</accession>
<sequence>MQQFCSWEGGRRGVEKLTTRNFGYFLQLLLGVLVNLWQGQACPNS</sequence>
<keyword evidence="1" id="KW-0472">Membrane</keyword>
<organism evidence="2">
    <name type="scientific">Rhizophora mucronata</name>
    <name type="common">Asiatic mangrove</name>
    <dbReference type="NCBI Taxonomy" id="61149"/>
    <lineage>
        <taxon>Eukaryota</taxon>
        <taxon>Viridiplantae</taxon>
        <taxon>Streptophyta</taxon>
        <taxon>Embryophyta</taxon>
        <taxon>Tracheophyta</taxon>
        <taxon>Spermatophyta</taxon>
        <taxon>Magnoliopsida</taxon>
        <taxon>eudicotyledons</taxon>
        <taxon>Gunneridae</taxon>
        <taxon>Pentapetalae</taxon>
        <taxon>rosids</taxon>
        <taxon>fabids</taxon>
        <taxon>Malpighiales</taxon>
        <taxon>Rhizophoraceae</taxon>
        <taxon>Rhizophora</taxon>
    </lineage>
</organism>
<keyword evidence="1" id="KW-1133">Transmembrane helix</keyword>
<evidence type="ECO:0000256" key="1">
    <source>
        <dbReference type="SAM" id="Phobius"/>
    </source>
</evidence>